<evidence type="ECO:0000313" key="4">
    <source>
        <dbReference type="RefSeq" id="XP_035430806.1"/>
    </source>
</evidence>
<sequence length="347" mass="40148">MYEQHLPVLDPHVNQVNITPPDVVNGHRPCQTREVKWLRLDKIYQKFYRPNFYDIGGTYMQDVPDYWFSFKTEQVGTIFLLHIFIRNQGVTSFNVALSCGNKFKVDRKAETVYLQHYLKEFQFRQLGEMSHTYLTTYDFSELDIQCLKNRKLHIAVSFPFTESTDISLEVINSIKLKHDCSALFAEPIGSDFVIESADGVKFQIHRVILASHSEVFKAMLKGDTAESQNSYVKLIDVSGEDLRYMLEYIYSGTVIDLENANFGNLLMLADRFNLKGLWELSEYALSEHLSPDNALDILIIADMHESDFLKTEALKFIKENKEILSSSTFEEITNHDLLKQLCCFLSE</sequence>
<dbReference type="PROSITE" id="PS50097">
    <property type="entry name" value="BTB"/>
    <property type="match status" value="1"/>
</dbReference>
<dbReference type="AlphaFoldDB" id="A0A2H1WPJ0"/>
<dbReference type="RefSeq" id="XP_035430806.1">
    <property type="nucleotide sequence ID" value="XM_035574913.2"/>
</dbReference>
<organism evidence="2">
    <name type="scientific">Spodoptera frugiperda</name>
    <name type="common">Fall armyworm</name>
    <dbReference type="NCBI Taxonomy" id="7108"/>
    <lineage>
        <taxon>Eukaryota</taxon>
        <taxon>Metazoa</taxon>
        <taxon>Ecdysozoa</taxon>
        <taxon>Arthropoda</taxon>
        <taxon>Hexapoda</taxon>
        <taxon>Insecta</taxon>
        <taxon>Pterygota</taxon>
        <taxon>Neoptera</taxon>
        <taxon>Endopterygota</taxon>
        <taxon>Lepidoptera</taxon>
        <taxon>Glossata</taxon>
        <taxon>Ditrysia</taxon>
        <taxon>Noctuoidea</taxon>
        <taxon>Noctuidae</taxon>
        <taxon>Amphipyrinae</taxon>
        <taxon>Spodoptera</taxon>
    </lineage>
</organism>
<evidence type="ECO:0000313" key="3">
    <source>
        <dbReference type="Proteomes" id="UP000829999"/>
    </source>
</evidence>
<keyword evidence="3" id="KW-1185">Reference proteome</keyword>
<name>A0A2H1WPJ0_SPOFR</name>
<dbReference type="EMBL" id="ODYU01010079">
    <property type="protein sequence ID" value="SOQ54927.1"/>
    <property type="molecule type" value="Genomic_DNA"/>
</dbReference>
<dbReference type="GeneID" id="118263119"/>
<dbReference type="Pfam" id="PF00651">
    <property type="entry name" value="BTB"/>
    <property type="match status" value="1"/>
</dbReference>
<accession>A0A2H1WPJ0</accession>
<feature type="domain" description="BTB" evidence="1">
    <location>
        <begin position="190"/>
        <end position="254"/>
    </location>
</feature>
<dbReference type="InterPro" id="IPR000210">
    <property type="entry name" value="BTB/POZ_dom"/>
</dbReference>
<dbReference type="Gene3D" id="3.30.710.10">
    <property type="entry name" value="Potassium Channel Kv1.1, Chain A"/>
    <property type="match status" value="1"/>
</dbReference>
<proteinExistence type="predicted"/>
<dbReference type="Proteomes" id="UP000829999">
    <property type="component" value="Chromosome 12"/>
</dbReference>
<dbReference type="SMART" id="SM00225">
    <property type="entry name" value="BTB"/>
    <property type="match status" value="1"/>
</dbReference>
<dbReference type="Gene3D" id="1.25.40.420">
    <property type="match status" value="1"/>
</dbReference>
<dbReference type="PANTHER" id="PTHR24413">
    <property type="entry name" value="SPECKLE-TYPE POZ PROTEIN"/>
    <property type="match status" value="1"/>
</dbReference>
<reference evidence="2" key="1">
    <citation type="submission" date="2016-07" db="EMBL/GenBank/DDBJ databases">
        <authorList>
            <person name="Bretaudeau A."/>
        </authorList>
    </citation>
    <scope>NUCLEOTIDE SEQUENCE</scope>
    <source>
        <strain evidence="2">Rice</strain>
        <tissue evidence="2">Whole body</tissue>
    </source>
</reference>
<dbReference type="SUPFAM" id="SSF54695">
    <property type="entry name" value="POZ domain"/>
    <property type="match status" value="1"/>
</dbReference>
<evidence type="ECO:0000313" key="2">
    <source>
        <dbReference type="EMBL" id="SOQ54927.1"/>
    </source>
</evidence>
<dbReference type="InterPro" id="IPR011333">
    <property type="entry name" value="SKP1/BTB/POZ_sf"/>
</dbReference>
<dbReference type="OrthoDB" id="684045at2759"/>
<evidence type="ECO:0000259" key="1">
    <source>
        <dbReference type="PROSITE" id="PS50097"/>
    </source>
</evidence>
<gene>
    <name evidence="4" type="primary">LOC118263119</name>
    <name evidence="2" type="ORF">SFRICE_004378</name>
</gene>
<protein>
    <submittedName>
        <fullName evidence="2">SFRICE_004378</fullName>
    </submittedName>
    <submittedName>
        <fullName evidence="4">Speckle-type POZ protein homolog isoform X1</fullName>
    </submittedName>
</protein>
<reference evidence="4" key="2">
    <citation type="submission" date="2025-04" db="UniProtKB">
        <authorList>
            <consortium name="RefSeq"/>
        </authorList>
    </citation>
    <scope>IDENTIFICATION</scope>
    <source>
        <tissue evidence="4">Whole larval tissue</tissue>
    </source>
</reference>